<comment type="subcellular location">
    <subcellularLocation>
        <location evidence="1">Cell membrane</location>
        <topology evidence="1">Multi-pass membrane protein</topology>
    </subcellularLocation>
</comment>
<evidence type="ECO:0000256" key="3">
    <source>
        <dbReference type="ARBA" id="ARBA00022692"/>
    </source>
</evidence>
<feature type="transmembrane region" description="Helical" evidence="6">
    <location>
        <begin position="255"/>
        <end position="278"/>
    </location>
</feature>
<keyword evidence="9" id="KW-1185">Reference proteome</keyword>
<comment type="caution">
    <text evidence="8">The sequence shown here is derived from an EMBL/GenBank/DDBJ whole genome shotgun (WGS) entry which is preliminary data.</text>
</comment>
<gene>
    <name evidence="8" type="ORF">AP20H10_08590</name>
</gene>
<feature type="transmembrane region" description="Helical" evidence="6">
    <location>
        <begin position="99"/>
        <end position="120"/>
    </location>
</feature>
<dbReference type="InterPro" id="IPR020846">
    <property type="entry name" value="MFS_dom"/>
</dbReference>
<accession>A0ABP9ZI74</accession>
<keyword evidence="2" id="KW-0813">Transport</keyword>
<dbReference type="InterPro" id="IPR036259">
    <property type="entry name" value="MFS_trans_sf"/>
</dbReference>
<proteinExistence type="predicted"/>
<feature type="transmembrane region" description="Helical" evidence="6">
    <location>
        <begin position="298"/>
        <end position="319"/>
    </location>
</feature>
<dbReference type="PROSITE" id="PS50850">
    <property type="entry name" value="MFS"/>
    <property type="match status" value="1"/>
</dbReference>
<reference evidence="8 9" key="1">
    <citation type="submission" date="2024-03" db="EMBL/GenBank/DDBJ databases">
        <title>Inconsistent identification of Apilactobacillus kunkeei-related strains obtained by well-developed overall genome related indices.</title>
        <authorList>
            <person name="Maeno S."/>
            <person name="Endo A."/>
        </authorList>
    </citation>
    <scope>NUCLEOTIDE SEQUENCE [LARGE SCALE GENOMIC DNA]</scope>
    <source>
        <strain evidence="8 9">20H-10</strain>
    </source>
</reference>
<dbReference type="CDD" id="cd17321">
    <property type="entry name" value="MFS_MMR_MDR_like"/>
    <property type="match status" value="1"/>
</dbReference>
<dbReference type="EMBL" id="BAABVV010000036">
    <property type="protein sequence ID" value="GAA6114496.1"/>
    <property type="molecule type" value="Genomic_DNA"/>
</dbReference>
<keyword evidence="5 6" id="KW-0472">Membrane</keyword>
<dbReference type="Pfam" id="PF07690">
    <property type="entry name" value="MFS_1"/>
    <property type="match status" value="2"/>
</dbReference>
<dbReference type="PANTHER" id="PTHR42718:SF9">
    <property type="entry name" value="MAJOR FACILITATOR SUPERFAMILY MULTIDRUG TRANSPORTER MFSC"/>
    <property type="match status" value="1"/>
</dbReference>
<dbReference type="Proteomes" id="UP001438112">
    <property type="component" value="Unassembled WGS sequence"/>
</dbReference>
<dbReference type="PANTHER" id="PTHR42718">
    <property type="entry name" value="MAJOR FACILITATOR SUPERFAMILY MULTIDRUG TRANSPORTER MFSC"/>
    <property type="match status" value="1"/>
</dbReference>
<keyword evidence="4 6" id="KW-1133">Transmembrane helix</keyword>
<dbReference type="PRINTS" id="PR01036">
    <property type="entry name" value="TCRTETB"/>
</dbReference>
<evidence type="ECO:0000256" key="1">
    <source>
        <dbReference type="ARBA" id="ARBA00004651"/>
    </source>
</evidence>
<name>A0ABP9ZI74_9LACO</name>
<evidence type="ECO:0000313" key="9">
    <source>
        <dbReference type="Proteomes" id="UP001438112"/>
    </source>
</evidence>
<evidence type="ECO:0000256" key="2">
    <source>
        <dbReference type="ARBA" id="ARBA00022448"/>
    </source>
</evidence>
<feature type="transmembrane region" description="Helical" evidence="6">
    <location>
        <begin position="194"/>
        <end position="215"/>
    </location>
</feature>
<feature type="transmembrane region" description="Helical" evidence="6">
    <location>
        <begin position="390"/>
        <end position="413"/>
    </location>
</feature>
<evidence type="ECO:0000256" key="4">
    <source>
        <dbReference type="ARBA" id="ARBA00022989"/>
    </source>
</evidence>
<feature type="transmembrane region" description="Helical" evidence="6">
    <location>
        <begin position="74"/>
        <end position="93"/>
    </location>
</feature>
<feature type="transmembrane region" description="Helical" evidence="6">
    <location>
        <begin position="162"/>
        <end position="182"/>
    </location>
</feature>
<feature type="transmembrane region" description="Helical" evidence="6">
    <location>
        <begin position="132"/>
        <end position="156"/>
    </location>
</feature>
<dbReference type="InterPro" id="IPR011701">
    <property type="entry name" value="MFS"/>
</dbReference>
<evidence type="ECO:0000256" key="6">
    <source>
        <dbReference type="SAM" id="Phobius"/>
    </source>
</evidence>
<feature type="transmembrane region" description="Helical" evidence="6">
    <location>
        <begin position="326"/>
        <end position="346"/>
    </location>
</feature>
<feature type="transmembrane region" description="Helical" evidence="6">
    <location>
        <begin position="221"/>
        <end position="243"/>
    </location>
</feature>
<dbReference type="Gene3D" id="1.20.1720.10">
    <property type="entry name" value="Multidrug resistance protein D"/>
    <property type="match status" value="1"/>
</dbReference>
<organism evidence="8 9">
    <name type="scientific">Apilactobacillus apinorum</name>
    <dbReference type="NCBI Taxonomy" id="1218495"/>
    <lineage>
        <taxon>Bacteria</taxon>
        <taxon>Bacillati</taxon>
        <taxon>Bacillota</taxon>
        <taxon>Bacilli</taxon>
        <taxon>Lactobacillales</taxon>
        <taxon>Lactobacillaceae</taxon>
        <taxon>Apilactobacillus</taxon>
    </lineage>
</organism>
<evidence type="ECO:0000313" key="8">
    <source>
        <dbReference type="EMBL" id="GAA6114496.1"/>
    </source>
</evidence>
<dbReference type="RefSeq" id="WP_353318037.1">
    <property type="nucleotide sequence ID" value="NZ_BAABVV010000036.1"/>
</dbReference>
<dbReference type="Gene3D" id="1.20.1250.20">
    <property type="entry name" value="MFS general substrate transporter like domains"/>
    <property type="match status" value="1"/>
</dbReference>
<keyword evidence="3 6" id="KW-0812">Transmembrane</keyword>
<sequence>MNRKQFFIVMSIALVSFLATVDMSIVNTALPQISNDLHIPMNQAEWISSAYLILICMSLILFGKLGDQVSKSRIFQLGTLLFTISSLVCGLSQNLVVLLIARCFQGLGASMTMATNLGIITETVPFSLRGRALGINTTIGQVGYIAGPAMAGIILSFANWNWIFLFNVPIGIFAYFFGEFVYDKTKIKPEKINIDWPGFSALAVLIGLFFIGIFMGQETGFNNPFVIGSFILSAILLILFIYIEQHVKEPILALSLFKNIGFTISIIALMLMYIIIYFNNVLLPFYIQDTLKFSPSHTGLLMSVLPVVNVFTAYLGGVLCDKYGAVFMSIRASIIFVVAELIFALMQPNHTLMLMLLGFVVFSTANGLFQNNPMVMENASKDQQGIAGSILALSRNIGFTLGLSISTSILYTAMSVKNGHKITTYPTGNDQLFVFGMHFTYMIAAIIMVGVTIMLLWLQRNKKQA</sequence>
<evidence type="ECO:0000256" key="5">
    <source>
        <dbReference type="ARBA" id="ARBA00023136"/>
    </source>
</evidence>
<feature type="transmembrane region" description="Helical" evidence="6">
    <location>
        <begin position="46"/>
        <end position="62"/>
    </location>
</feature>
<feature type="transmembrane region" description="Helical" evidence="6">
    <location>
        <begin position="7"/>
        <end position="26"/>
    </location>
</feature>
<feature type="domain" description="Major facilitator superfamily (MFS) profile" evidence="7">
    <location>
        <begin position="8"/>
        <end position="462"/>
    </location>
</feature>
<evidence type="ECO:0000259" key="7">
    <source>
        <dbReference type="PROSITE" id="PS50850"/>
    </source>
</evidence>
<feature type="transmembrane region" description="Helical" evidence="6">
    <location>
        <begin position="352"/>
        <end position="369"/>
    </location>
</feature>
<feature type="transmembrane region" description="Helical" evidence="6">
    <location>
        <begin position="433"/>
        <end position="458"/>
    </location>
</feature>
<protein>
    <submittedName>
        <fullName evidence="8">MFS transporter</fullName>
    </submittedName>
</protein>
<dbReference type="SUPFAM" id="SSF103473">
    <property type="entry name" value="MFS general substrate transporter"/>
    <property type="match status" value="1"/>
</dbReference>